<organism evidence="5 6">
    <name type="scientific">Hallella mizrahii</name>
    <dbReference type="NCBI Taxonomy" id="2606637"/>
    <lineage>
        <taxon>Bacteria</taxon>
        <taxon>Pseudomonadati</taxon>
        <taxon>Bacteroidota</taxon>
        <taxon>Bacteroidia</taxon>
        <taxon>Bacteroidales</taxon>
        <taxon>Prevotellaceae</taxon>
        <taxon>Hallella</taxon>
    </lineage>
</organism>
<dbReference type="Gene3D" id="3.40.50.920">
    <property type="match status" value="1"/>
</dbReference>
<feature type="domain" description="Pyruvate flavodoxin/ferredoxin oxidoreductase pyrimidine binding" evidence="3">
    <location>
        <begin position="264"/>
        <end position="450"/>
    </location>
</feature>
<proteinExistence type="predicted"/>
<dbReference type="FunFam" id="3.40.50.970:FF:000022">
    <property type="entry name" value="2-oxoglutarate ferredoxin oxidoreductase alpha subunit"/>
    <property type="match status" value="1"/>
</dbReference>
<dbReference type="InterPro" id="IPR050722">
    <property type="entry name" value="Pyruvate:ferred/Flavod_OxRd"/>
</dbReference>
<feature type="domain" description="Pyruvate:ferredoxin oxidoreductase core" evidence="4">
    <location>
        <begin position="514"/>
        <end position="579"/>
    </location>
</feature>
<dbReference type="PANTHER" id="PTHR32154:SF20">
    <property type="entry name" value="2-OXOGLUTARATE OXIDOREDUCTASE SUBUNIT KORA"/>
    <property type="match status" value="1"/>
</dbReference>
<evidence type="ECO:0000256" key="1">
    <source>
        <dbReference type="ARBA" id="ARBA00023002"/>
    </source>
</evidence>
<dbReference type="SUPFAM" id="SSF52518">
    <property type="entry name" value="Thiamin diphosphate-binding fold (THDP-binding)"/>
    <property type="match status" value="1"/>
</dbReference>
<evidence type="ECO:0000259" key="3">
    <source>
        <dbReference type="Pfam" id="PF01855"/>
    </source>
</evidence>
<dbReference type="CDD" id="cd07034">
    <property type="entry name" value="TPP_PYR_PFOR_IOR-alpha_like"/>
    <property type="match status" value="1"/>
</dbReference>
<dbReference type="EMBL" id="VUNG01000003">
    <property type="protein sequence ID" value="MST83557.1"/>
    <property type="molecule type" value="Genomic_DNA"/>
</dbReference>
<dbReference type="Gene3D" id="3.40.50.970">
    <property type="match status" value="1"/>
</dbReference>
<dbReference type="Gene3D" id="3.40.920.10">
    <property type="entry name" value="Pyruvate-ferredoxin oxidoreductase, PFOR, domain III"/>
    <property type="match status" value="1"/>
</dbReference>
<dbReference type="Pfam" id="PF17147">
    <property type="entry name" value="PFOR_II"/>
    <property type="match status" value="1"/>
</dbReference>
<dbReference type="RefSeq" id="WP_154533134.1">
    <property type="nucleotide sequence ID" value="NZ_VUNG01000003.1"/>
</dbReference>
<dbReference type="GO" id="GO:0016903">
    <property type="term" value="F:oxidoreductase activity, acting on the aldehyde or oxo group of donors"/>
    <property type="evidence" value="ECO:0007669"/>
    <property type="project" value="InterPro"/>
</dbReference>
<protein>
    <submittedName>
        <fullName evidence="5">2-oxoacid:acceptor oxidoreductase subunit alpha</fullName>
    </submittedName>
</protein>
<dbReference type="InterPro" id="IPR022367">
    <property type="entry name" value="2-oxoacid/accept_OxRdtase_asu"/>
</dbReference>
<dbReference type="PANTHER" id="PTHR32154">
    <property type="entry name" value="PYRUVATE-FLAVODOXIN OXIDOREDUCTASE-RELATED"/>
    <property type="match status" value="1"/>
</dbReference>
<dbReference type="InterPro" id="IPR002869">
    <property type="entry name" value="Pyrv_flavodox_OxRed_cen"/>
</dbReference>
<dbReference type="InterPro" id="IPR033412">
    <property type="entry name" value="PFOR_II"/>
</dbReference>
<dbReference type="NCBIfam" id="TIGR03710">
    <property type="entry name" value="OAFO_sf"/>
    <property type="match status" value="1"/>
</dbReference>
<keyword evidence="6" id="KW-1185">Reference proteome</keyword>
<evidence type="ECO:0000313" key="5">
    <source>
        <dbReference type="EMBL" id="MST83557.1"/>
    </source>
</evidence>
<gene>
    <name evidence="5" type="ORF">FYJ73_02460</name>
</gene>
<dbReference type="AlphaFoldDB" id="A0A7K0KC98"/>
<dbReference type="SUPFAM" id="SSF52922">
    <property type="entry name" value="TK C-terminal domain-like"/>
    <property type="match status" value="1"/>
</dbReference>
<accession>A0A7K0KC98</accession>
<dbReference type="Proteomes" id="UP000438914">
    <property type="component" value="Unassembled WGS sequence"/>
</dbReference>
<reference evidence="5 6" key="1">
    <citation type="submission" date="2019-08" db="EMBL/GenBank/DDBJ databases">
        <title>In-depth cultivation of the pig gut microbiome towards novel bacterial diversity and tailored functional studies.</title>
        <authorList>
            <person name="Wylensek D."/>
            <person name="Hitch T.C.A."/>
            <person name="Clavel T."/>
        </authorList>
    </citation>
    <scope>NUCLEOTIDE SEQUENCE [LARGE SCALE GENOMIC DNA]</scope>
    <source>
        <strain evidence="5 6">LKV-178-WT-2A</strain>
    </source>
</reference>
<dbReference type="Pfam" id="PF01855">
    <property type="entry name" value="POR_N"/>
    <property type="match status" value="1"/>
</dbReference>
<dbReference type="InterPro" id="IPR019752">
    <property type="entry name" value="Pyrv/ketoisovalerate_OxRed_cat"/>
</dbReference>
<evidence type="ECO:0000259" key="4">
    <source>
        <dbReference type="Pfam" id="PF17147"/>
    </source>
</evidence>
<comment type="caution">
    <text evidence="5">The sequence shown here is derived from an EMBL/GenBank/DDBJ whole genome shotgun (WGS) entry which is preliminary data.</text>
</comment>
<dbReference type="Pfam" id="PF01558">
    <property type="entry name" value="POR"/>
    <property type="match status" value="1"/>
</dbReference>
<feature type="domain" description="Pyruvate/ketoisovalerate oxidoreductase catalytic" evidence="2">
    <location>
        <begin position="22"/>
        <end position="211"/>
    </location>
</feature>
<keyword evidence="1" id="KW-0560">Oxidoreductase</keyword>
<dbReference type="GO" id="GO:0006979">
    <property type="term" value="P:response to oxidative stress"/>
    <property type="evidence" value="ECO:0007669"/>
    <property type="project" value="TreeGrafter"/>
</dbReference>
<dbReference type="InterPro" id="IPR029061">
    <property type="entry name" value="THDP-binding"/>
</dbReference>
<evidence type="ECO:0000259" key="2">
    <source>
        <dbReference type="Pfam" id="PF01558"/>
    </source>
</evidence>
<dbReference type="InterPro" id="IPR002880">
    <property type="entry name" value="Pyrv_Fd/Flavodoxin_OxRdtase_N"/>
</dbReference>
<evidence type="ECO:0000313" key="6">
    <source>
        <dbReference type="Proteomes" id="UP000438914"/>
    </source>
</evidence>
<name>A0A7K0KC98_9BACT</name>
<sequence length="632" mass="68839">MAEKVEVKELEDVVVRFSGDSGDGMQLAGNIFSTVSATVGNGISTFPDYPADIRAPQGSLTGVSGYQVHIGEGKVYTPGDKCDVLVAMNAAALKTQYQYAKPQACIIIDTDSFGPVDLKKADFHSDDYLGEMGIDPDRVVACPITRMVKECLADESMPPKAVLKCRNMFALGLVCWLFNRDLTLVANFLKEKFAKKPGVAEANIKVVNAGYHYGANTHASVPSTYRIETKHKQPGRYMDITGNKATAYGLIAAAERAGLKLYLGSYPITPATDILHELAKHKSLGVITVQSEDEISACSSAVGASFAGALAVTSTSGPGICLKSEAINLAVIDELPLVVIDVQRGGPSTGLPTKSEQTDLLQVLYGRNGESPMPVIAATSPTDCFDAAYMAAKIALEHLTPVVLLTDAFIANGSSAWRLPDIKKMPPIHPHYVTPEQKYKYTPYQRDPKNQVRYWAIPGQEGYTHILGGLEKDGETGAISTEPENHNKMDHLRFQKVADIEVPDLEVEGDKDDADLLIVGFGSTYGHLYSAMTELRKKGYKVALAQFKYVNPLPKNTAEVLLKYRKVVVAEQNLGQLAALLRIRINDFVPFQYNQVKGQPFVVSELVKGFEKIIVTPEEQMTGPTFETRVLQ</sequence>
<dbReference type="InterPro" id="IPR009014">
    <property type="entry name" value="Transketo_C/PFOR_II"/>
</dbReference>
<dbReference type="SUPFAM" id="SSF53323">
    <property type="entry name" value="Pyruvate-ferredoxin oxidoreductase, PFOR, domain III"/>
    <property type="match status" value="1"/>
</dbReference>